<dbReference type="OrthoDB" id="10520429at2759"/>
<feature type="compositionally biased region" description="Low complexity" evidence="1">
    <location>
        <begin position="58"/>
        <end position="80"/>
    </location>
</feature>
<feature type="region of interest" description="Disordered" evidence="1">
    <location>
        <begin position="54"/>
        <end position="135"/>
    </location>
</feature>
<dbReference type="EMBL" id="LHPG02000009">
    <property type="protein sequence ID" value="PRW55935.1"/>
    <property type="molecule type" value="Genomic_DNA"/>
</dbReference>
<gene>
    <name evidence="2" type="ORF">C2E21_4946</name>
</gene>
<keyword evidence="3" id="KW-1185">Reference proteome</keyword>
<dbReference type="AlphaFoldDB" id="A0A2P6TPH1"/>
<accession>A0A2P6TPH1</accession>
<reference evidence="2 3" key="1">
    <citation type="journal article" date="2018" name="Plant J.">
        <title>Genome sequences of Chlorella sorokiniana UTEX 1602 and Micractinium conductrix SAG 241.80: implications to maltose excretion by a green alga.</title>
        <authorList>
            <person name="Arriola M.B."/>
            <person name="Velmurugan N."/>
            <person name="Zhang Y."/>
            <person name="Plunkett M.H."/>
            <person name="Hondzo H."/>
            <person name="Barney B.M."/>
        </authorList>
    </citation>
    <scope>NUCLEOTIDE SEQUENCE [LARGE SCALE GENOMIC DNA]</scope>
    <source>
        <strain evidence="3">UTEX 1602</strain>
    </source>
</reference>
<feature type="compositionally biased region" description="Low complexity" evidence="1">
    <location>
        <begin position="104"/>
        <end position="135"/>
    </location>
</feature>
<comment type="caution">
    <text evidence="2">The sequence shown here is derived from an EMBL/GenBank/DDBJ whole genome shotgun (WGS) entry which is preliminary data.</text>
</comment>
<sequence>MWTVPRQLEDPEERCHRLIAAYDEAIERLQAAQPVPFWDGYCGLVKVQDEDLVRPESQPQHTAQPAHTQQQQQQQQQPARPARPPQHRRRPSGALSVASSGARTPPGGASPKAASTASSPMKPGPGPAAADAGQAAEMAAQQLQLGRLREAEALLHTALRRCPLTDVQLARRICDLLLEAEREQQTTPTHSREPSDAAVDADADAAGWAAGGLGPAGGAGASGDAAGLLRQAEGALAAGEARRAEAALQQALAACPPDHRALRRRIELYLLLVQCKRQV</sequence>
<proteinExistence type="predicted"/>
<name>A0A2P6TPH1_CHLSO</name>
<organism evidence="2 3">
    <name type="scientific">Chlorella sorokiniana</name>
    <name type="common">Freshwater green alga</name>
    <dbReference type="NCBI Taxonomy" id="3076"/>
    <lineage>
        <taxon>Eukaryota</taxon>
        <taxon>Viridiplantae</taxon>
        <taxon>Chlorophyta</taxon>
        <taxon>core chlorophytes</taxon>
        <taxon>Trebouxiophyceae</taxon>
        <taxon>Chlorellales</taxon>
        <taxon>Chlorellaceae</taxon>
        <taxon>Chlorella clade</taxon>
        <taxon>Chlorella</taxon>
    </lineage>
</organism>
<dbReference type="Proteomes" id="UP000239899">
    <property type="component" value="Unassembled WGS sequence"/>
</dbReference>
<evidence type="ECO:0000313" key="2">
    <source>
        <dbReference type="EMBL" id="PRW55935.1"/>
    </source>
</evidence>
<evidence type="ECO:0000313" key="3">
    <source>
        <dbReference type="Proteomes" id="UP000239899"/>
    </source>
</evidence>
<evidence type="ECO:0000256" key="1">
    <source>
        <dbReference type="SAM" id="MobiDB-lite"/>
    </source>
</evidence>
<protein>
    <submittedName>
        <fullName evidence="2">Uncharacterized protein</fullName>
    </submittedName>
</protein>